<evidence type="ECO:0000313" key="2">
    <source>
        <dbReference type="EMBL" id="MBW0490134.1"/>
    </source>
</evidence>
<sequence length="117" mass="13282">MALHRNPEAIAAIYAKMGISGHFPQNEGKWPKWLVLAIWAHNAHLHIFAHFDAKCPKDNFPPLGQFLTQNPKLAKTPKDPETPFQDLKPSHQSFSPLSFHLKTFGRNPLSNEPICHK</sequence>
<evidence type="ECO:0000313" key="3">
    <source>
        <dbReference type="Proteomes" id="UP000765509"/>
    </source>
</evidence>
<name>A0A9Q3H4Z2_9BASI</name>
<proteinExistence type="predicted"/>
<feature type="region of interest" description="Disordered" evidence="1">
    <location>
        <begin position="66"/>
        <end position="87"/>
    </location>
</feature>
<dbReference type="Proteomes" id="UP000765509">
    <property type="component" value="Unassembled WGS sequence"/>
</dbReference>
<evidence type="ECO:0000256" key="1">
    <source>
        <dbReference type="SAM" id="MobiDB-lite"/>
    </source>
</evidence>
<accession>A0A9Q3H4Z2</accession>
<protein>
    <submittedName>
        <fullName evidence="2">Uncharacterized protein</fullName>
    </submittedName>
</protein>
<dbReference type="AlphaFoldDB" id="A0A9Q3H4Z2"/>
<gene>
    <name evidence="2" type="ORF">O181_029849</name>
</gene>
<reference evidence="2" key="1">
    <citation type="submission" date="2021-03" db="EMBL/GenBank/DDBJ databases">
        <title>Draft genome sequence of rust myrtle Austropuccinia psidii MF-1, a brazilian biotype.</title>
        <authorList>
            <person name="Quecine M.C."/>
            <person name="Pachon D.M.R."/>
            <person name="Bonatelli M.L."/>
            <person name="Correr F.H."/>
            <person name="Franceschini L.M."/>
            <person name="Leite T.F."/>
            <person name="Margarido G.R.A."/>
            <person name="Almeida C.A."/>
            <person name="Ferrarezi J.A."/>
            <person name="Labate C.A."/>
        </authorList>
    </citation>
    <scope>NUCLEOTIDE SEQUENCE</scope>
    <source>
        <strain evidence="2">MF-1</strain>
    </source>
</reference>
<dbReference type="EMBL" id="AVOT02010429">
    <property type="protein sequence ID" value="MBW0490134.1"/>
    <property type="molecule type" value="Genomic_DNA"/>
</dbReference>
<keyword evidence="3" id="KW-1185">Reference proteome</keyword>
<organism evidence="2 3">
    <name type="scientific">Austropuccinia psidii MF-1</name>
    <dbReference type="NCBI Taxonomy" id="1389203"/>
    <lineage>
        <taxon>Eukaryota</taxon>
        <taxon>Fungi</taxon>
        <taxon>Dikarya</taxon>
        <taxon>Basidiomycota</taxon>
        <taxon>Pucciniomycotina</taxon>
        <taxon>Pucciniomycetes</taxon>
        <taxon>Pucciniales</taxon>
        <taxon>Sphaerophragmiaceae</taxon>
        <taxon>Austropuccinia</taxon>
    </lineage>
</organism>
<comment type="caution">
    <text evidence="2">The sequence shown here is derived from an EMBL/GenBank/DDBJ whole genome shotgun (WGS) entry which is preliminary data.</text>
</comment>